<evidence type="ECO:0000313" key="1">
    <source>
        <dbReference type="EMBL" id="KAJ5408330.1"/>
    </source>
</evidence>
<gene>
    <name evidence="1" type="ORF">N7509_002213</name>
</gene>
<evidence type="ECO:0000313" key="2">
    <source>
        <dbReference type="Proteomes" id="UP001147747"/>
    </source>
</evidence>
<accession>A0A9X0BD86</accession>
<reference evidence="1" key="1">
    <citation type="submission" date="2022-12" db="EMBL/GenBank/DDBJ databases">
        <authorList>
            <person name="Petersen C."/>
        </authorList>
    </citation>
    <scope>NUCLEOTIDE SEQUENCE</scope>
    <source>
        <strain evidence="1">IBT 29677</strain>
    </source>
</reference>
<organism evidence="1 2">
    <name type="scientific">Penicillium cosmopolitanum</name>
    <dbReference type="NCBI Taxonomy" id="1131564"/>
    <lineage>
        <taxon>Eukaryota</taxon>
        <taxon>Fungi</taxon>
        <taxon>Dikarya</taxon>
        <taxon>Ascomycota</taxon>
        <taxon>Pezizomycotina</taxon>
        <taxon>Eurotiomycetes</taxon>
        <taxon>Eurotiomycetidae</taxon>
        <taxon>Eurotiales</taxon>
        <taxon>Aspergillaceae</taxon>
        <taxon>Penicillium</taxon>
    </lineage>
</organism>
<dbReference type="OrthoDB" id="4360110at2759"/>
<comment type="caution">
    <text evidence="1">The sequence shown here is derived from an EMBL/GenBank/DDBJ whole genome shotgun (WGS) entry which is preliminary data.</text>
</comment>
<protein>
    <submittedName>
        <fullName evidence="1">Uncharacterized protein</fullName>
    </submittedName>
</protein>
<dbReference type="RefSeq" id="XP_056492645.1">
    <property type="nucleotide sequence ID" value="XM_056626850.1"/>
</dbReference>
<keyword evidence="2" id="KW-1185">Reference proteome</keyword>
<name>A0A9X0BD86_9EURO</name>
<dbReference type="AlphaFoldDB" id="A0A9X0BD86"/>
<dbReference type="EMBL" id="JAPZBU010000004">
    <property type="protein sequence ID" value="KAJ5408330.1"/>
    <property type="molecule type" value="Genomic_DNA"/>
</dbReference>
<dbReference type="Proteomes" id="UP001147747">
    <property type="component" value="Unassembled WGS sequence"/>
</dbReference>
<dbReference type="GeneID" id="81365830"/>
<sequence length="414" mass="46693">MLQASQDVNERHNEWNGHGLFTVEKLERAVEELISCSVDIQESPTLCSGADITSIVPIKAPDRRPSQYCDSTMELHQALFPTFEKVKLCADAKYFYAMACGVSLVDEGILRAIADSGNDVMIGDYCEAATDEILLLLQKTGAGAVAFLRVCNLAGIIHDWHMDLLVAAHLQFRVLGYYRNHAVPVLPEGLYGSRMTELTTHRHIDIANAVGVVAASLATGQRINEAEYMKLSYGSTLINDLVDLRSDTMRKQRENPILRGVRGSTCQYLNKKIFDCLTFATELIETKQLLAIVTMAFCNWTVMASHHKLYELYHETCENTEVKKCSYHGLEEQYDKLVKALQPYGSLGDDGPQWAKKRMELDELYSINRQSTRTHFAWLADMTRILLNPSNLRRIVDVVHYSWIGDTGQVEYCP</sequence>
<reference evidence="1" key="2">
    <citation type="journal article" date="2023" name="IMA Fungus">
        <title>Comparative genomic study of the Penicillium genus elucidates a diverse pangenome and 15 lateral gene transfer events.</title>
        <authorList>
            <person name="Petersen C."/>
            <person name="Sorensen T."/>
            <person name="Nielsen M.R."/>
            <person name="Sondergaard T.E."/>
            <person name="Sorensen J.L."/>
            <person name="Fitzpatrick D.A."/>
            <person name="Frisvad J.C."/>
            <person name="Nielsen K.L."/>
        </authorList>
    </citation>
    <scope>NUCLEOTIDE SEQUENCE</scope>
    <source>
        <strain evidence="1">IBT 29677</strain>
    </source>
</reference>
<proteinExistence type="predicted"/>